<dbReference type="AlphaFoldDB" id="A0AAE1E3D3"/>
<dbReference type="Proteomes" id="UP001283361">
    <property type="component" value="Unassembled WGS sequence"/>
</dbReference>
<comment type="caution">
    <text evidence="1">The sequence shown here is derived from an EMBL/GenBank/DDBJ whole genome shotgun (WGS) entry which is preliminary data.</text>
</comment>
<sequence length="100" mass="11416">MSRVRVDRILSTKHDFMRTIENVNNLKGARLFHPRPRVSCPLAEITARWYRFGTPGLKRTPNGNKQRPMCHVLFCALLTAKGRLVADCSKNLDNEHVESG</sequence>
<dbReference type="EMBL" id="JAWDGP010001332">
    <property type="protein sequence ID" value="KAK3792751.1"/>
    <property type="molecule type" value="Genomic_DNA"/>
</dbReference>
<keyword evidence="2" id="KW-1185">Reference proteome</keyword>
<gene>
    <name evidence="1" type="ORF">RRG08_023084</name>
</gene>
<name>A0AAE1E3D3_9GAST</name>
<proteinExistence type="predicted"/>
<evidence type="ECO:0000313" key="1">
    <source>
        <dbReference type="EMBL" id="KAK3792751.1"/>
    </source>
</evidence>
<accession>A0AAE1E3D3</accession>
<evidence type="ECO:0000313" key="2">
    <source>
        <dbReference type="Proteomes" id="UP001283361"/>
    </source>
</evidence>
<reference evidence="1" key="1">
    <citation type="journal article" date="2023" name="G3 (Bethesda)">
        <title>A reference genome for the long-term kleptoplast-retaining sea slug Elysia crispata morphotype clarki.</title>
        <authorList>
            <person name="Eastman K.E."/>
            <person name="Pendleton A.L."/>
            <person name="Shaikh M.A."/>
            <person name="Suttiyut T."/>
            <person name="Ogas R."/>
            <person name="Tomko P."/>
            <person name="Gavelis G."/>
            <person name="Widhalm J.R."/>
            <person name="Wisecaver J.H."/>
        </authorList>
    </citation>
    <scope>NUCLEOTIDE SEQUENCE</scope>
    <source>
        <strain evidence="1">ECLA1</strain>
    </source>
</reference>
<protein>
    <submittedName>
        <fullName evidence="1">Uncharacterized protein</fullName>
    </submittedName>
</protein>
<organism evidence="1 2">
    <name type="scientific">Elysia crispata</name>
    <name type="common">lettuce slug</name>
    <dbReference type="NCBI Taxonomy" id="231223"/>
    <lineage>
        <taxon>Eukaryota</taxon>
        <taxon>Metazoa</taxon>
        <taxon>Spiralia</taxon>
        <taxon>Lophotrochozoa</taxon>
        <taxon>Mollusca</taxon>
        <taxon>Gastropoda</taxon>
        <taxon>Heterobranchia</taxon>
        <taxon>Euthyneura</taxon>
        <taxon>Panpulmonata</taxon>
        <taxon>Sacoglossa</taxon>
        <taxon>Placobranchoidea</taxon>
        <taxon>Plakobranchidae</taxon>
        <taxon>Elysia</taxon>
    </lineage>
</organism>